<dbReference type="Pfam" id="PF01636">
    <property type="entry name" value="APH"/>
    <property type="match status" value="1"/>
</dbReference>
<comment type="caution">
    <text evidence="2">The sequence shown here is derived from an EMBL/GenBank/DDBJ whole genome shotgun (WGS) entry which is preliminary data.</text>
</comment>
<dbReference type="Proteomes" id="UP001589750">
    <property type="component" value="Unassembled WGS sequence"/>
</dbReference>
<evidence type="ECO:0000313" key="3">
    <source>
        <dbReference type="Proteomes" id="UP001589750"/>
    </source>
</evidence>
<feature type="domain" description="Aminoglycoside phosphotransferase" evidence="1">
    <location>
        <begin position="35"/>
        <end position="243"/>
    </location>
</feature>
<dbReference type="InterPro" id="IPR002575">
    <property type="entry name" value="Aminoglycoside_PTrfase"/>
</dbReference>
<gene>
    <name evidence="2" type="ORF">ACFFRI_03180</name>
</gene>
<dbReference type="EMBL" id="JBHMDG010000002">
    <property type="protein sequence ID" value="MFB9312037.1"/>
    <property type="molecule type" value="Genomic_DNA"/>
</dbReference>
<accession>A0ABV5K5N3</accession>
<protein>
    <submittedName>
        <fullName evidence="2">Phosphotransferase family protein</fullName>
    </submittedName>
</protein>
<organism evidence="2 3">
    <name type="scientific">Nocardioides plantarum</name>
    <dbReference type="NCBI Taxonomy" id="29299"/>
    <lineage>
        <taxon>Bacteria</taxon>
        <taxon>Bacillati</taxon>
        <taxon>Actinomycetota</taxon>
        <taxon>Actinomycetes</taxon>
        <taxon>Propionibacteriales</taxon>
        <taxon>Nocardioidaceae</taxon>
        <taxon>Nocardioides</taxon>
    </lineage>
</organism>
<name>A0ABV5K5N3_9ACTN</name>
<sequence length="284" mass="31188">MSDPLAVLSEVQRDLLTAWLPGLRVVRDLGWGLVDSSVLEVEAGGDRYVVKADGDANNHVPRELVAHARWLGPWVAEGRAPRLVAGDAEAKILVTAYLEGELVLGSPAQDDPGTFRQAGRLLALLHAQPGHVDATYEAVEDAKVLRNLTKPHRIDAAMHARLEATISAWPTGPVAVVPTHGDWQPRNWLVHEGRVAAIDLGRAALRPAMTDWLRLASRDFRWDPARERAFVEGYGGDPREPEAWWRERVREAVNTAVWAYAVGDEPFEAEGHAMIARVLGAADD</sequence>
<dbReference type="SUPFAM" id="SSF56112">
    <property type="entry name" value="Protein kinase-like (PK-like)"/>
    <property type="match status" value="1"/>
</dbReference>
<dbReference type="Gene3D" id="3.90.1200.10">
    <property type="match status" value="1"/>
</dbReference>
<evidence type="ECO:0000259" key="1">
    <source>
        <dbReference type="Pfam" id="PF01636"/>
    </source>
</evidence>
<evidence type="ECO:0000313" key="2">
    <source>
        <dbReference type="EMBL" id="MFB9312037.1"/>
    </source>
</evidence>
<reference evidence="2 3" key="1">
    <citation type="submission" date="2024-09" db="EMBL/GenBank/DDBJ databases">
        <authorList>
            <person name="Sun Q."/>
            <person name="Mori K."/>
        </authorList>
    </citation>
    <scope>NUCLEOTIDE SEQUENCE [LARGE SCALE GENOMIC DNA]</scope>
    <source>
        <strain evidence="2 3">JCM 9626</strain>
    </source>
</reference>
<keyword evidence="3" id="KW-1185">Reference proteome</keyword>
<dbReference type="RefSeq" id="WP_246084215.1">
    <property type="nucleotide sequence ID" value="NZ_JBHMDG010000002.1"/>
</dbReference>
<proteinExistence type="predicted"/>
<dbReference type="InterPro" id="IPR011009">
    <property type="entry name" value="Kinase-like_dom_sf"/>
</dbReference>